<accession>A0A8X6U7T7</accession>
<evidence type="ECO:0000259" key="1">
    <source>
        <dbReference type="Pfam" id="PF16858"/>
    </source>
</evidence>
<dbReference type="OrthoDB" id="10038475at2759"/>
<reference evidence="2" key="1">
    <citation type="submission" date="2020-08" db="EMBL/GenBank/DDBJ databases">
        <title>Multicomponent nature underlies the extraordinary mechanical properties of spider dragline silk.</title>
        <authorList>
            <person name="Kono N."/>
            <person name="Nakamura H."/>
            <person name="Mori M."/>
            <person name="Yoshida Y."/>
            <person name="Ohtoshi R."/>
            <person name="Malay A.D."/>
            <person name="Moran D.A.P."/>
            <person name="Tomita M."/>
            <person name="Numata K."/>
            <person name="Arakawa K."/>
        </authorList>
    </citation>
    <scope>NUCLEOTIDE SEQUENCE</scope>
</reference>
<dbReference type="GO" id="GO:0005634">
    <property type="term" value="C:nucleus"/>
    <property type="evidence" value="ECO:0007669"/>
    <property type="project" value="TreeGrafter"/>
</dbReference>
<dbReference type="GO" id="GO:0051306">
    <property type="term" value="P:mitotic sister chromatid separation"/>
    <property type="evidence" value="ECO:0007669"/>
    <property type="project" value="TreeGrafter"/>
</dbReference>
<dbReference type="PANTHER" id="PTHR14324:SF3">
    <property type="entry name" value="CONDENSIN-2 COMPLEX SUBUNIT H2"/>
    <property type="match status" value="1"/>
</dbReference>
<proteinExistence type="predicted"/>
<name>A0A8X6U7T7_NEPPI</name>
<dbReference type="AlphaFoldDB" id="A0A8X6U7T7"/>
<dbReference type="EMBL" id="BMAW01120623">
    <property type="protein sequence ID" value="GFT90093.1"/>
    <property type="molecule type" value="Genomic_DNA"/>
</dbReference>
<sequence length="121" mass="14148">MGSSHRLHFLIIWQRFPELLLGEKEVCLALKKKMPGLLRSSTREPFEVEVYASRILKYFTDTNKNVVSFGEFCEGKEHWETCRYFFASLHLAATDKVTISTIRKDDDIRNVLVHVRNAFLL</sequence>
<organism evidence="2 3">
    <name type="scientific">Nephila pilipes</name>
    <name type="common">Giant wood spider</name>
    <name type="synonym">Nephila maculata</name>
    <dbReference type="NCBI Taxonomy" id="299642"/>
    <lineage>
        <taxon>Eukaryota</taxon>
        <taxon>Metazoa</taxon>
        <taxon>Ecdysozoa</taxon>
        <taxon>Arthropoda</taxon>
        <taxon>Chelicerata</taxon>
        <taxon>Arachnida</taxon>
        <taxon>Araneae</taxon>
        <taxon>Araneomorphae</taxon>
        <taxon>Entelegynae</taxon>
        <taxon>Araneoidea</taxon>
        <taxon>Nephilidae</taxon>
        <taxon>Nephila</taxon>
    </lineage>
</organism>
<dbReference type="GO" id="GO:0003682">
    <property type="term" value="F:chromatin binding"/>
    <property type="evidence" value="ECO:0007669"/>
    <property type="project" value="TreeGrafter"/>
</dbReference>
<comment type="caution">
    <text evidence="2">The sequence shown here is derived from an EMBL/GenBank/DDBJ whole genome shotgun (WGS) entry which is preliminary data.</text>
</comment>
<dbReference type="PANTHER" id="PTHR14324">
    <property type="entry name" value="CONDENSIN-2 COMPLEX SUBUNIT H2"/>
    <property type="match status" value="1"/>
</dbReference>
<dbReference type="GO" id="GO:0010032">
    <property type="term" value="P:meiotic chromosome condensation"/>
    <property type="evidence" value="ECO:0007669"/>
    <property type="project" value="TreeGrafter"/>
</dbReference>
<dbReference type="InterPro" id="IPR031737">
    <property type="entry name" value="CNDH2_C"/>
</dbReference>
<dbReference type="GO" id="GO:0000796">
    <property type="term" value="C:condensin complex"/>
    <property type="evidence" value="ECO:0007669"/>
    <property type="project" value="TreeGrafter"/>
</dbReference>
<protein>
    <submittedName>
        <fullName evidence="2">CNDH2_C domain-containing protein</fullName>
    </submittedName>
</protein>
<feature type="domain" description="Condensin-2 complex subunit H2 C-terminal" evidence="1">
    <location>
        <begin position="35"/>
        <end position="106"/>
    </location>
</feature>
<dbReference type="InterPro" id="IPR031739">
    <property type="entry name" value="Ncaph2"/>
</dbReference>
<gene>
    <name evidence="2" type="primary">AVEN_181967_1</name>
    <name evidence="2" type="ORF">NPIL_424301</name>
</gene>
<keyword evidence="3" id="KW-1185">Reference proteome</keyword>
<evidence type="ECO:0000313" key="2">
    <source>
        <dbReference type="EMBL" id="GFT90093.1"/>
    </source>
</evidence>
<dbReference type="Proteomes" id="UP000887013">
    <property type="component" value="Unassembled WGS sequence"/>
</dbReference>
<dbReference type="Pfam" id="PF16858">
    <property type="entry name" value="CNDH2_C"/>
    <property type="match status" value="1"/>
</dbReference>
<evidence type="ECO:0000313" key="3">
    <source>
        <dbReference type="Proteomes" id="UP000887013"/>
    </source>
</evidence>